<evidence type="ECO:0000256" key="3">
    <source>
        <dbReference type="ARBA" id="ARBA00023125"/>
    </source>
</evidence>
<evidence type="ECO:0000313" key="7">
    <source>
        <dbReference type="Proteomes" id="UP001596011"/>
    </source>
</evidence>
<name>A0ABV9HM32_9MICO</name>
<protein>
    <submittedName>
        <fullName evidence="6">BlaI/MecI/CopY family transcriptional regulator</fullName>
    </submittedName>
</protein>
<gene>
    <name evidence="6" type="ORF">ACFO6V_22110</name>
</gene>
<dbReference type="InterPro" id="IPR036390">
    <property type="entry name" value="WH_DNA-bd_sf"/>
</dbReference>
<comment type="caution">
    <text evidence="6">The sequence shown here is derived from an EMBL/GenBank/DDBJ whole genome shotgun (WGS) entry which is preliminary data.</text>
</comment>
<dbReference type="InterPro" id="IPR005650">
    <property type="entry name" value="BlaI_family"/>
</dbReference>
<comment type="similarity">
    <text evidence="1">Belongs to the BlaI transcriptional regulatory family.</text>
</comment>
<keyword evidence="4" id="KW-0804">Transcription</keyword>
<evidence type="ECO:0000256" key="5">
    <source>
        <dbReference type="SAM" id="MobiDB-lite"/>
    </source>
</evidence>
<sequence>MSGRTPAGRTPSDKISAGRTRERGQLEAEVMRILWSHEDAIGARVVQESFEDEHVPAYTTLLTVLDRLQKKGEVVRIATSPRKVRFRPTRSDGERAGAAMLSVLESSGDREEALAQFADHLTARDAEMLERALRPKHAERQRAG</sequence>
<dbReference type="Proteomes" id="UP001596011">
    <property type="component" value="Unassembled WGS sequence"/>
</dbReference>
<dbReference type="RefSeq" id="WP_377139471.1">
    <property type="nucleotide sequence ID" value="NZ_JBHSFI010000007.1"/>
</dbReference>
<dbReference type="InterPro" id="IPR036388">
    <property type="entry name" value="WH-like_DNA-bd_sf"/>
</dbReference>
<accession>A0ABV9HM32</accession>
<evidence type="ECO:0000256" key="4">
    <source>
        <dbReference type="ARBA" id="ARBA00023163"/>
    </source>
</evidence>
<evidence type="ECO:0000256" key="1">
    <source>
        <dbReference type="ARBA" id="ARBA00011046"/>
    </source>
</evidence>
<keyword evidence="7" id="KW-1185">Reference proteome</keyword>
<evidence type="ECO:0000313" key="6">
    <source>
        <dbReference type="EMBL" id="MFC4630958.1"/>
    </source>
</evidence>
<keyword evidence="2" id="KW-0805">Transcription regulation</keyword>
<dbReference type="Pfam" id="PF03965">
    <property type="entry name" value="Penicillinase_R"/>
    <property type="match status" value="1"/>
</dbReference>
<keyword evidence="3" id="KW-0238">DNA-binding</keyword>
<dbReference type="EMBL" id="JBHSFI010000007">
    <property type="protein sequence ID" value="MFC4630958.1"/>
    <property type="molecule type" value="Genomic_DNA"/>
</dbReference>
<organism evidence="6 7">
    <name type="scientific">Promicromonospora alba</name>
    <dbReference type="NCBI Taxonomy" id="1616110"/>
    <lineage>
        <taxon>Bacteria</taxon>
        <taxon>Bacillati</taxon>
        <taxon>Actinomycetota</taxon>
        <taxon>Actinomycetes</taxon>
        <taxon>Micrococcales</taxon>
        <taxon>Promicromonosporaceae</taxon>
        <taxon>Promicromonospora</taxon>
    </lineage>
</organism>
<evidence type="ECO:0000256" key="2">
    <source>
        <dbReference type="ARBA" id="ARBA00023015"/>
    </source>
</evidence>
<feature type="region of interest" description="Disordered" evidence="5">
    <location>
        <begin position="1"/>
        <end position="23"/>
    </location>
</feature>
<reference evidence="7" key="1">
    <citation type="journal article" date="2019" name="Int. J. Syst. Evol. Microbiol.">
        <title>The Global Catalogue of Microorganisms (GCM) 10K type strain sequencing project: providing services to taxonomists for standard genome sequencing and annotation.</title>
        <authorList>
            <consortium name="The Broad Institute Genomics Platform"/>
            <consortium name="The Broad Institute Genome Sequencing Center for Infectious Disease"/>
            <person name="Wu L."/>
            <person name="Ma J."/>
        </authorList>
    </citation>
    <scope>NUCLEOTIDE SEQUENCE [LARGE SCALE GENOMIC DNA]</scope>
    <source>
        <strain evidence="7">CCUG 42722</strain>
    </source>
</reference>
<proteinExistence type="inferred from homology"/>
<dbReference type="SUPFAM" id="SSF46785">
    <property type="entry name" value="Winged helix' DNA-binding domain"/>
    <property type="match status" value="1"/>
</dbReference>
<dbReference type="Gene3D" id="1.10.10.10">
    <property type="entry name" value="Winged helix-like DNA-binding domain superfamily/Winged helix DNA-binding domain"/>
    <property type="match status" value="1"/>
</dbReference>